<evidence type="ECO:0000259" key="1">
    <source>
        <dbReference type="Pfam" id="PF01593"/>
    </source>
</evidence>
<protein>
    <submittedName>
        <fullName evidence="3">Chloroplastic/mitochondrial (PPO2) (Protein MATERNAL EFFECT EMBRYO ARREST 61)</fullName>
    </submittedName>
</protein>
<dbReference type="Pfam" id="PF01593">
    <property type="entry name" value="Amino_oxidase"/>
    <property type="match status" value="1"/>
</dbReference>
<dbReference type="SUPFAM" id="SSF51905">
    <property type="entry name" value="FAD/NAD(P)-binding domain"/>
    <property type="match status" value="1"/>
</dbReference>
<feature type="domain" description="Amine oxidase" evidence="1">
    <location>
        <begin position="12"/>
        <end position="407"/>
    </location>
</feature>
<dbReference type="InterPro" id="IPR002937">
    <property type="entry name" value="Amino_oxidase"/>
</dbReference>
<proteinExistence type="predicted"/>
<dbReference type="EMBL" id="CAXAMM010003812">
    <property type="protein sequence ID" value="CAK9001369.1"/>
    <property type="molecule type" value="Genomic_DNA"/>
</dbReference>
<dbReference type="EMBL" id="CAXAMM010042499">
    <property type="protein sequence ID" value="CAK9105251.1"/>
    <property type="molecule type" value="Genomic_DNA"/>
</dbReference>
<keyword evidence="4" id="KW-1185">Reference proteome</keyword>
<accession>A0ABP0RZB8</accession>
<evidence type="ECO:0000313" key="2">
    <source>
        <dbReference type="EMBL" id="CAK9001369.1"/>
    </source>
</evidence>
<evidence type="ECO:0000313" key="4">
    <source>
        <dbReference type="Proteomes" id="UP001642464"/>
    </source>
</evidence>
<gene>
    <name evidence="3" type="ORF">SCF082_LOCUS49068</name>
    <name evidence="2" type="ORF">SCF082_LOCUS6892</name>
</gene>
<comment type="caution">
    <text evidence="3">The sequence shown here is derived from an EMBL/GenBank/DDBJ whole genome shotgun (WGS) entry which is preliminary data.</text>
</comment>
<sequence>MDKPVIVVGAGLAGLTCCHRLHAAGVPFQLLESDARPGGRVQTDTVRGYRLDRGFQVLLTAYPEVQAQLDLAALQLCRFRPGALIRYGGRFHRLSDPWRELESILATTFNPIGSIFDKLRIMRLRTRATRGTLEELWTRPERTTLEVLREIGFSDAMIDRFLRPFLGGIFLESELNTSSRMLDFVFRMFSIGDAALPAGGMGEIPLQLAGTLPPGSIRYDCPVKGIVDRSVLLENGESMEASSIVIATGGVQAAQLLGRSVPAGAFHSVTCLHFAVKEAPINKPILVLNGEGTGPVNNLCVPSLVSRDYAPRGHHLVSATVLGNPECSDEVLTTDVLAQMASWFGDVSTWDHLRTDRIPHALPVQAPGAKGTGIEAQPRDGVFVCGDHVSHGSTQAAMESGRLTAEMLLADR</sequence>
<dbReference type="Proteomes" id="UP001642464">
    <property type="component" value="Unassembled WGS sequence"/>
</dbReference>
<dbReference type="Gene3D" id="3.50.50.60">
    <property type="entry name" value="FAD/NAD(P)-binding domain"/>
    <property type="match status" value="1"/>
</dbReference>
<name>A0ABP0RZB8_9DINO</name>
<reference evidence="3 4" key="1">
    <citation type="submission" date="2024-02" db="EMBL/GenBank/DDBJ databases">
        <authorList>
            <person name="Chen Y."/>
            <person name="Shah S."/>
            <person name="Dougan E. K."/>
            <person name="Thang M."/>
            <person name="Chan C."/>
        </authorList>
    </citation>
    <scope>NUCLEOTIDE SEQUENCE [LARGE SCALE GENOMIC DNA]</scope>
</reference>
<evidence type="ECO:0000313" key="3">
    <source>
        <dbReference type="EMBL" id="CAK9105251.1"/>
    </source>
</evidence>
<dbReference type="InterPro" id="IPR036188">
    <property type="entry name" value="FAD/NAD-bd_sf"/>
</dbReference>
<dbReference type="PANTHER" id="PTHR42841">
    <property type="entry name" value="AMINE OXIDASE"/>
    <property type="match status" value="1"/>
</dbReference>
<organism evidence="3 4">
    <name type="scientific">Durusdinium trenchii</name>
    <dbReference type="NCBI Taxonomy" id="1381693"/>
    <lineage>
        <taxon>Eukaryota</taxon>
        <taxon>Sar</taxon>
        <taxon>Alveolata</taxon>
        <taxon>Dinophyceae</taxon>
        <taxon>Suessiales</taxon>
        <taxon>Symbiodiniaceae</taxon>
        <taxon>Durusdinium</taxon>
    </lineage>
</organism>